<reference evidence="1" key="1">
    <citation type="journal article" date="2021" name="Nat. Commun.">
        <title>Genetic determinants of endophytism in the Arabidopsis root mycobiome.</title>
        <authorList>
            <person name="Mesny F."/>
            <person name="Miyauchi S."/>
            <person name="Thiergart T."/>
            <person name="Pickel B."/>
            <person name="Atanasova L."/>
            <person name="Karlsson M."/>
            <person name="Huettel B."/>
            <person name="Barry K.W."/>
            <person name="Haridas S."/>
            <person name="Chen C."/>
            <person name="Bauer D."/>
            <person name="Andreopoulos W."/>
            <person name="Pangilinan J."/>
            <person name="LaButti K."/>
            <person name="Riley R."/>
            <person name="Lipzen A."/>
            <person name="Clum A."/>
            <person name="Drula E."/>
            <person name="Henrissat B."/>
            <person name="Kohler A."/>
            <person name="Grigoriev I.V."/>
            <person name="Martin F.M."/>
            <person name="Hacquard S."/>
        </authorList>
    </citation>
    <scope>NUCLEOTIDE SEQUENCE</scope>
    <source>
        <strain evidence="1">MPI-SDFR-AT-0120</strain>
    </source>
</reference>
<accession>A0A8K0VSW3</accession>
<dbReference type="OrthoDB" id="3799620at2759"/>
<evidence type="ECO:0000313" key="2">
    <source>
        <dbReference type="Proteomes" id="UP000813461"/>
    </source>
</evidence>
<gene>
    <name evidence="1" type="ORF">FB567DRAFT_598664</name>
</gene>
<organism evidence="1 2">
    <name type="scientific">Paraphoma chrysanthemicola</name>
    <dbReference type="NCBI Taxonomy" id="798071"/>
    <lineage>
        <taxon>Eukaryota</taxon>
        <taxon>Fungi</taxon>
        <taxon>Dikarya</taxon>
        <taxon>Ascomycota</taxon>
        <taxon>Pezizomycotina</taxon>
        <taxon>Dothideomycetes</taxon>
        <taxon>Pleosporomycetidae</taxon>
        <taxon>Pleosporales</taxon>
        <taxon>Pleosporineae</taxon>
        <taxon>Phaeosphaeriaceae</taxon>
        <taxon>Paraphoma</taxon>
    </lineage>
</organism>
<dbReference type="Proteomes" id="UP000813461">
    <property type="component" value="Unassembled WGS sequence"/>
</dbReference>
<protein>
    <recommendedName>
        <fullName evidence="3">F-box domain-containing protein</fullName>
    </recommendedName>
</protein>
<evidence type="ECO:0008006" key="3">
    <source>
        <dbReference type="Google" id="ProtNLM"/>
    </source>
</evidence>
<comment type="caution">
    <text evidence="1">The sequence shown here is derived from an EMBL/GenBank/DDBJ whole genome shotgun (WGS) entry which is preliminary data.</text>
</comment>
<proteinExistence type="predicted"/>
<name>A0A8K0VSW3_9PLEO</name>
<sequence length="306" mass="35278">MAIANQPTSLFFSLPREIRDNIYHHVFQLNRSLRATLPSYAATSTKSQHRMPDIELRYQLADRTSRAHSHHFNIGDSGNDWLLSCKAIMSEATEQFSRNAEWFWDGYPRLRCRGCAQCPIDQVGFTPKSHWTTRLPVNTSRITKMELYVENLANFETPYRYEGTDVNSDLAFLATIMHNANISLDTLRFVGHSYLLRNAARRKLRPAISTSANIDQIPGMLQRLMSHFQSVEVCKFEFGIVDRPYARYWVLYEWVDGVGLKLLANRGPPRRPDPRPEEDLEKLLPAGWVLKRPTCGDEECDDCNPL</sequence>
<dbReference type="AlphaFoldDB" id="A0A8K0VSW3"/>
<dbReference type="EMBL" id="JAGMVJ010000028">
    <property type="protein sequence ID" value="KAH7070118.1"/>
    <property type="molecule type" value="Genomic_DNA"/>
</dbReference>
<keyword evidence="2" id="KW-1185">Reference proteome</keyword>
<evidence type="ECO:0000313" key="1">
    <source>
        <dbReference type="EMBL" id="KAH7070118.1"/>
    </source>
</evidence>